<sequence length="213" mass="24248">MIMDINENGVVVMKKAEIDTRAPFRSVKEAVSLFGEKVLAAEVYASKLKEMHNEARENGHGPSKLGTVTAELEEAKQNLEKAREESMLMAHCLSSLKEELQRTKQELQQFKKKQCEKQVTESEIEDVKFVEDLTKLDVVKRQTSNKDESEFQKKRYVTFANPTSLAQVIVPQGVEVLERHPSLRKKKKKPLISLVGGIFSRKKGSQCHHDLLE</sequence>
<dbReference type="FunCoup" id="A0A1Q3B6I2">
    <property type="interactions" value="389"/>
</dbReference>
<reference evidence="5" key="1">
    <citation type="submission" date="2016-04" db="EMBL/GenBank/DDBJ databases">
        <title>Cephalotus genome sequencing.</title>
        <authorList>
            <person name="Fukushima K."/>
            <person name="Hasebe M."/>
            <person name="Fang X."/>
        </authorList>
    </citation>
    <scope>NUCLEOTIDE SEQUENCE [LARGE SCALE GENOMIC DNA]</scope>
    <source>
        <strain evidence="5">cv. St1</strain>
    </source>
</reference>
<dbReference type="AlphaFoldDB" id="A0A1Q3B6I2"/>
<dbReference type="EMBL" id="BDDD01000312">
    <property type="protein sequence ID" value="GAV63608.1"/>
    <property type="molecule type" value="Genomic_DNA"/>
</dbReference>
<dbReference type="PANTHER" id="PTHR32054:SF9">
    <property type="entry name" value="OS04G0116200 PROTEIN"/>
    <property type="match status" value="1"/>
</dbReference>
<accession>A0A1Q3B6I2</accession>
<feature type="coiled-coil region" evidence="3">
    <location>
        <begin position="65"/>
        <end position="117"/>
    </location>
</feature>
<name>A0A1Q3B6I2_CEPFO</name>
<gene>
    <name evidence="4" type="ORF">CFOL_v3_07126</name>
</gene>
<keyword evidence="5" id="KW-1185">Reference proteome</keyword>
<evidence type="ECO:0000256" key="1">
    <source>
        <dbReference type="ARBA" id="ARBA00005485"/>
    </source>
</evidence>
<dbReference type="Proteomes" id="UP000187406">
    <property type="component" value="Unassembled WGS sequence"/>
</dbReference>
<evidence type="ECO:0000313" key="5">
    <source>
        <dbReference type="Proteomes" id="UP000187406"/>
    </source>
</evidence>
<dbReference type="GO" id="GO:0009903">
    <property type="term" value="P:chloroplast avoidance movement"/>
    <property type="evidence" value="ECO:0007669"/>
    <property type="project" value="TreeGrafter"/>
</dbReference>
<dbReference type="STRING" id="3775.A0A1Q3B6I2"/>
<dbReference type="GO" id="GO:0009904">
    <property type="term" value="P:chloroplast accumulation movement"/>
    <property type="evidence" value="ECO:0007669"/>
    <property type="project" value="TreeGrafter"/>
</dbReference>
<protein>
    <submittedName>
        <fullName evidence="4">DUF827 domain-containing protein</fullName>
    </submittedName>
</protein>
<keyword evidence="2 3" id="KW-0175">Coiled coil</keyword>
<dbReference type="InParanoid" id="A0A1Q3B6I2"/>
<evidence type="ECO:0000256" key="3">
    <source>
        <dbReference type="SAM" id="Coils"/>
    </source>
</evidence>
<organism evidence="4 5">
    <name type="scientific">Cephalotus follicularis</name>
    <name type="common">Albany pitcher plant</name>
    <dbReference type="NCBI Taxonomy" id="3775"/>
    <lineage>
        <taxon>Eukaryota</taxon>
        <taxon>Viridiplantae</taxon>
        <taxon>Streptophyta</taxon>
        <taxon>Embryophyta</taxon>
        <taxon>Tracheophyta</taxon>
        <taxon>Spermatophyta</taxon>
        <taxon>Magnoliopsida</taxon>
        <taxon>eudicotyledons</taxon>
        <taxon>Gunneridae</taxon>
        <taxon>Pentapetalae</taxon>
        <taxon>rosids</taxon>
        <taxon>fabids</taxon>
        <taxon>Oxalidales</taxon>
        <taxon>Cephalotaceae</taxon>
        <taxon>Cephalotus</taxon>
    </lineage>
</organism>
<dbReference type="OrthoDB" id="4585693at2759"/>
<evidence type="ECO:0000313" key="4">
    <source>
        <dbReference type="EMBL" id="GAV63608.1"/>
    </source>
</evidence>
<dbReference type="PANTHER" id="PTHR32054">
    <property type="entry name" value="HEAVY CHAIN, PUTATIVE, EXPRESSED-RELATED-RELATED"/>
    <property type="match status" value="1"/>
</dbReference>
<comment type="caution">
    <text evidence="4">The sequence shown here is derived from an EMBL/GenBank/DDBJ whole genome shotgun (WGS) entry which is preliminary data.</text>
</comment>
<proteinExistence type="inferred from homology"/>
<comment type="similarity">
    <text evidence="1">Belongs to the WEB family.</text>
</comment>
<dbReference type="GO" id="GO:0005829">
    <property type="term" value="C:cytosol"/>
    <property type="evidence" value="ECO:0007669"/>
    <property type="project" value="TreeGrafter"/>
</dbReference>
<evidence type="ECO:0000256" key="2">
    <source>
        <dbReference type="ARBA" id="ARBA00023054"/>
    </source>
</evidence>